<dbReference type="AlphaFoldDB" id="A0A926JVY0"/>
<accession>A0A926JVY0</accession>
<keyword evidence="2" id="KW-1185">Reference proteome</keyword>
<dbReference type="Proteomes" id="UP000653730">
    <property type="component" value="Unassembled WGS sequence"/>
</dbReference>
<feature type="non-terminal residue" evidence="1">
    <location>
        <position position="1"/>
    </location>
</feature>
<evidence type="ECO:0000313" key="1">
    <source>
        <dbReference type="EMBL" id="MBC9798572.1"/>
    </source>
</evidence>
<name>A0A926JVY0_9FLAO</name>
<sequence length="164" mass="18280">AKAINIISRIYGDDSKQEEQIKEIKYQSYLSFGTIGGRNTPSTRSGGGNNGKKCEKQAQELIESFIYDLETFDIPEPKQTEKSGGINISLHQNQNQTVNVNVIWESIRDELKGSQLKEIEEIINDNDEPQSKKKRIFDKVKSFGTDVATNIIAGILTNPAIYGG</sequence>
<reference evidence="1 2" key="1">
    <citation type="submission" date="2020-09" db="EMBL/GenBank/DDBJ databases">
        <title>Sinomicrobium weinanense sp. nov., a halophilic bacteria isolated from saline-alkali soil.</title>
        <authorList>
            <person name="Wu P."/>
            <person name="Ren H."/>
            <person name="Mei Y."/>
            <person name="Liang Y."/>
            <person name="Chen Z."/>
        </authorList>
    </citation>
    <scope>NUCLEOTIDE SEQUENCE [LARGE SCALE GENOMIC DNA]</scope>
    <source>
        <strain evidence="1 2">FJxs</strain>
    </source>
</reference>
<comment type="caution">
    <text evidence="1">The sequence shown here is derived from an EMBL/GenBank/DDBJ whole genome shotgun (WGS) entry which is preliminary data.</text>
</comment>
<protein>
    <submittedName>
        <fullName evidence="1">Uncharacterized protein</fullName>
    </submittedName>
</protein>
<organism evidence="1 2">
    <name type="scientific">Sinomicrobium weinanense</name>
    <dbReference type="NCBI Taxonomy" id="2842200"/>
    <lineage>
        <taxon>Bacteria</taxon>
        <taxon>Pseudomonadati</taxon>
        <taxon>Bacteroidota</taxon>
        <taxon>Flavobacteriia</taxon>
        <taxon>Flavobacteriales</taxon>
        <taxon>Flavobacteriaceae</taxon>
        <taxon>Sinomicrobium</taxon>
    </lineage>
</organism>
<dbReference type="EMBL" id="JACVDC010000134">
    <property type="protein sequence ID" value="MBC9798572.1"/>
    <property type="molecule type" value="Genomic_DNA"/>
</dbReference>
<gene>
    <name evidence="1" type="ORF">IBL28_21580</name>
</gene>
<evidence type="ECO:0000313" key="2">
    <source>
        <dbReference type="Proteomes" id="UP000653730"/>
    </source>
</evidence>
<proteinExistence type="predicted"/>